<organism evidence="1 2">
    <name type="scientific">Caerostris extrusa</name>
    <name type="common">Bark spider</name>
    <name type="synonym">Caerostris bankana</name>
    <dbReference type="NCBI Taxonomy" id="172846"/>
    <lineage>
        <taxon>Eukaryota</taxon>
        <taxon>Metazoa</taxon>
        <taxon>Ecdysozoa</taxon>
        <taxon>Arthropoda</taxon>
        <taxon>Chelicerata</taxon>
        <taxon>Arachnida</taxon>
        <taxon>Araneae</taxon>
        <taxon>Araneomorphae</taxon>
        <taxon>Entelegynae</taxon>
        <taxon>Araneoidea</taxon>
        <taxon>Araneidae</taxon>
        <taxon>Caerostris</taxon>
    </lineage>
</organism>
<protein>
    <submittedName>
        <fullName evidence="1">Uncharacterized protein</fullName>
    </submittedName>
</protein>
<dbReference type="AlphaFoldDB" id="A0AAV4XV82"/>
<name>A0AAV4XV82_CAEEX</name>
<evidence type="ECO:0000313" key="2">
    <source>
        <dbReference type="Proteomes" id="UP001054945"/>
    </source>
</evidence>
<accession>A0AAV4XV82</accession>
<evidence type="ECO:0000313" key="1">
    <source>
        <dbReference type="EMBL" id="GIY97653.1"/>
    </source>
</evidence>
<reference evidence="1 2" key="1">
    <citation type="submission" date="2021-06" db="EMBL/GenBank/DDBJ databases">
        <title>Caerostris extrusa draft genome.</title>
        <authorList>
            <person name="Kono N."/>
            <person name="Arakawa K."/>
        </authorList>
    </citation>
    <scope>NUCLEOTIDE SEQUENCE [LARGE SCALE GENOMIC DNA]</scope>
</reference>
<sequence>MVFSAKGHVTPLTVLQRQRFGNLVVYEADAALRIYVRYRTELGSGVKTSKMATTDAGRPVISIITSMLEDAMHVSR</sequence>
<keyword evidence="2" id="KW-1185">Reference proteome</keyword>
<dbReference type="EMBL" id="BPLR01018196">
    <property type="protein sequence ID" value="GIY97653.1"/>
    <property type="molecule type" value="Genomic_DNA"/>
</dbReference>
<comment type="caution">
    <text evidence="1">The sequence shown here is derived from an EMBL/GenBank/DDBJ whole genome shotgun (WGS) entry which is preliminary data.</text>
</comment>
<gene>
    <name evidence="1" type="ORF">CEXT_739251</name>
</gene>
<dbReference type="Proteomes" id="UP001054945">
    <property type="component" value="Unassembled WGS sequence"/>
</dbReference>
<proteinExistence type="predicted"/>